<dbReference type="RefSeq" id="WP_078182134.1">
    <property type="nucleotide sequence ID" value="NZ_MUAL01000126.1"/>
</dbReference>
<dbReference type="AlphaFoldDB" id="A0A1S9U6I0"/>
<proteinExistence type="predicted"/>
<reference evidence="2 3" key="1">
    <citation type="submission" date="2017-01" db="EMBL/GenBank/DDBJ databases">
        <title>Bacillus cereus isolates.</title>
        <authorList>
            <person name="Beno S.M."/>
        </authorList>
    </citation>
    <scope>NUCLEOTIDE SEQUENCE [LARGE SCALE GENOMIC DNA]</scope>
    <source>
        <strain evidence="2 3">FSL M7-1219</strain>
    </source>
</reference>
<dbReference type="Gene3D" id="1.10.30.50">
    <property type="match status" value="1"/>
</dbReference>
<name>A0A1S9U6I0_BACCE</name>
<evidence type="ECO:0008006" key="4">
    <source>
        <dbReference type="Google" id="ProtNLM"/>
    </source>
</evidence>
<evidence type="ECO:0000313" key="2">
    <source>
        <dbReference type="EMBL" id="OOR17792.1"/>
    </source>
</evidence>
<feature type="coiled-coil region" evidence="1">
    <location>
        <begin position="143"/>
        <end position="170"/>
    </location>
</feature>
<gene>
    <name evidence="2" type="ORF">BW892_27080</name>
</gene>
<organism evidence="2 3">
    <name type="scientific">Bacillus cereus</name>
    <dbReference type="NCBI Taxonomy" id="1396"/>
    <lineage>
        <taxon>Bacteria</taxon>
        <taxon>Bacillati</taxon>
        <taxon>Bacillota</taxon>
        <taxon>Bacilli</taxon>
        <taxon>Bacillales</taxon>
        <taxon>Bacillaceae</taxon>
        <taxon>Bacillus</taxon>
        <taxon>Bacillus cereus group</taxon>
    </lineage>
</organism>
<dbReference type="Proteomes" id="UP000191124">
    <property type="component" value="Unassembled WGS sequence"/>
</dbReference>
<accession>A0A1S9U6I0</accession>
<comment type="caution">
    <text evidence="2">The sequence shown here is derived from an EMBL/GenBank/DDBJ whole genome shotgun (WGS) entry which is preliminary data.</text>
</comment>
<sequence>MIRLAPSILVRVGTDYSNNMIPKLVSLYNKVVNIKPIEGNPFNSRPYTEIFEDSQGLDLRLVTDLLTKPLDYIKTNYPEMKNYILTCQLFYYSSFQIDEELRKINKPITKVNRERFRKNYVNRYDNQWIRNIKRNHPSYYKTINSFEAFINEVEENLKDLNNKLKDIIDYRAINSKYRHELLSEIGIEVCPYCNRQYITKYEEEGVFKSTADLDHFFPKSIFQLLSLSLFNFVPSCQICNSRFKLAKSSEILYPYEEGFDDNSYFEVKLTVDSTIDSLTGNNNIFDLDLTVNPQSSHRHMIENSIKLFRLKKVYQSHKDYVRELLYKKNACSNKAYEGLLNNLFLEMRLEPTDINLFLYGNNLNPADFSKKPLSKLTYDIINKSKN</sequence>
<evidence type="ECO:0000256" key="1">
    <source>
        <dbReference type="SAM" id="Coils"/>
    </source>
</evidence>
<evidence type="ECO:0000313" key="3">
    <source>
        <dbReference type="Proteomes" id="UP000191124"/>
    </source>
</evidence>
<dbReference type="EMBL" id="MUAL01000126">
    <property type="protein sequence ID" value="OOR17792.1"/>
    <property type="molecule type" value="Genomic_DNA"/>
</dbReference>
<keyword evidence="1" id="KW-0175">Coiled coil</keyword>
<protein>
    <recommendedName>
        <fullName evidence="4">HNH nuclease domain-containing protein</fullName>
    </recommendedName>
</protein>